<dbReference type="Pfam" id="PF12802">
    <property type="entry name" value="MarR_2"/>
    <property type="match status" value="1"/>
</dbReference>
<reference evidence="5" key="2">
    <citation type="submission" date="2020-09" db="EMBL/GenBank/DDBJ databases">
        <authorList>
            <person name="Sun Q."/>
            <person name="Sedlacek I."/>
        </authorList>
    </citation>
    <scope>NUCLEOTIDE SEQUENCE</scope>
    <source>
        <strain evidence="5">CCM 7086</strain>
    </source>
</reference>
<reference evidence="5" key="1">
    <citation type="journal article" date="2014" name="Int. J. Syst. Evol. Microbiol.">
        <title>Complete genome sequence of Corynebacterium casei LMG S-19264T (=DSM 44701T), isolated from a smear-ripened cheese.</title>
        <authorList>
            <consortium name="US DOE Joint Genome Institute (JGI-PGF)"/>
            <person name="Walter F."/>
            <person name="Albersmeier A."/>
            <person name="Kalinowski J."/>
            <person name="Ruckert C."/>
        </authorList>
    </citation>
    <scope>NUCLEOTIDE SEQUENCE</scope>
    <source>
        <strain evidence="5">CCM 7086</strain>
    </source>
</reference>
<feature type="domain" description="HTH marR-type" evidence="4">
    <location>
        <begin position="1"/>
        <end position="161"/>
    </location>
</feature>
<comment type="caution">
    <text evidence="5">The sequence shown here is derived from an EMBL/GenBank/DDBJ whole genome shotgun (WGS) entry which is preliminary data.</text>
</comment>
<dbReference type="AlphaFoldDB" id="A0A8J2UNM3"/>
<dbReference type="Gene3D" id="1.10.10.10">
    <property type="entry name" value="Winged helix-like DNA-binding domain superfamily/Winged helix DNA-binding domain"/>
    <property type="match status" value="1"/>
</dbReference>
<dbReference type="PANTHER" id="PTHR42756">
    <property type="entry name" value="TRANSCRIPTIONAL REGULATOR, MARR"/>
    <property type="match status" value="1"/>
</dbReference>
<dbReference type="SUPFAM" id="SSF46785">
    <property type="entry name" value="Winged helix' DNA-binding domain"/>
    <property type="match status" value="1"/>
</dbReference>
<evidence type="ECO:0000259" key="4">
    <source>
        <dbReference type="PROSITE" id="PS50995"/>
    </source>
</evidence>
<dbReference type="EMBL" id="BMCG01000001">
    <property type="protein sequence ID" value="GGB96577.1"/>
    <property type="molecule type" value="Genomic_DNA"/>
</dbReference>
<dbReference type="PANTHER" id="PTHR42756:SF1">
    <property type="entry name" value="TRANSCRIPTIONAL REPRESSOR OF EMRAB OPERON"/>
    <property type="match status" value="1"/>
</dbReference>
<dbReference type="InterPro" id="IPR023187">
    <property type="entry name" value="Tscrpt_reg_MarR-type_CS"/>
</dbReference>
<evidence type="ECO:0000313" key="5">
    <source>
        <dbReference type="EMBL" id="GGB96577.1"/>
    </source>
</evidence>
<dbReference type="InterPro" id="IPR000835">
    <property type="entry name" value="HTH_MarR-typ"/>
</dbReference>
<keyword evidence="2" id="KW-0238">DNA-binding</keyword>
<dbReference type="GO" id="GO:0003677">
    <property type="term" value="F:DNA binding"/>
    <property type="evidence" value="ECO:0007669"/>
    <property type="project" value="UniProtKB-KW"/>
</dbReference>
<protein>
    <submittedName>
        <fullName evidence="5">MarR family transcriptional regulator</fullName>
    </submittedName>
</protein>
<dbReference type="PROSITE" id="PS01117">
    <property type="entry name" value="HTH_MARR_1"/>
    <property type="match status" value="1"/>
</dbReference>
<dbReference type="GO" id="GO:0003700">
    <property type="term" value="F:DNA-binding transcription factor activity"/>
    <property type="evidence" value="ECO:0007669"/>
    <property type="project" value="InterPro"/>
</dbReference>
<dbReference type="PRINTS" id="PR00598">
    <property type="entry name" value="HTHMARR"/>
</dbReference>
<dbReference type="Proteomes" id="UP000620266">
    <property type="component" value="Unassembled WGS sequence"/>
</dbReference>
<evidence type="ECO:0000256" key="2">
    <source>
        <dbReference type="ARBA" id="ARBA00023125"/>
    </source>
</evidence>
<organism evidence="5 6">
    <name type="scientific">Oxalicibacterium flavum</name>
    <dbReference type="NCBI Taxonomy" id="179467"/>
    <lineage>
        <taxon>Bacteria</taxon>
        <taxon>Pseudomonadati</taxon>
        <taxon>Pseudomonadota</taxon>
        <taxon>Betaproteobacteria</taxon>
        <taxon>Burkholderiales</taxon>
        <taxon>Oxalobacteraceae</taxon>
        <taxon>Oxalicibacterium</taxon>
    </lineage>
</organism>
<keyword evidence="1" id="KW-0805">Transcription regulation</keyword>
<dbReference type="InterPro" id="IPR036388">
    <property type="entry name" value="WH-like_DNA-bd_sf"/>
</dbReference>
<name>A0A8J2UNM3_9BURK</name>
<keyword evidence="6" id="KW-1185">Reference proteome</keyword>
<dbReference type="SMART" id="SM00347">
    <property type="entry name" value="HTH_MARR"/>
    <property type="match status" value="1"/>
</dbReference>
<dbReference type="PROSITE" id="PS50995">
    <property type="entry name" value="HTH_MARR_2"/>
    <property type="match status" value="1"/>
</dbReference>
<gene>
    <name evidence="5" type="ORF">GCM10007205_02320</name>
</gene>
<evidence type="ECO:0000256" key="3">
    <source>
        <dbReference type="ARBA" id="ARBA00023163"/>
    </source>
</evidence>
<keyword evidence="3" id="KW-0804">Transcription</keyword>
<proteinExistence type="predicted"/>
<sequence length="168" mass="18238">MMQLDRAEKAAGQWRKERPDIDTGPMILLGRLQETALVISRDKLNPLFAEYGLQPGEFDVLATLRRSGAPYALTPTALYNTAMISSGSMTNRIERLEKAGLVSRSAHPTDGRGSLVSLTASGLALIEEMIGAHVQNQKGIVRALSKSEQNQLAALLQKLLADQCPPLD</sequence>
<evidence type="ECO:0000256" key="1">
    <source>
        <dbReference type="ARBA" id="ARBA00023015"/>
    </source>
</evidence>
<dbReference type="InterPro" id="IPR036390">
    <property type="entry name" value="WH_DNA-bd_sf"/>
</dbReference>
<accession>A0A8J2UNM3</accession>
<evidence type="ECO:0000313" key="6">
    <source>
        <dbReference type="Proteomes" id="UP000620266"/>
    </source>
</evidence>